<sequence length="218" mass="24235">MEIPKLIILLCCTTICLASHHTHIIPVEGYETKLQDLGEHVNYHETPVRVVKITKTIAVKIPVPYPVKVVEKVPYPVHVNKPYPVPVPHIVKVPVSHESNYGQEAVDIGHGNQLQNRQYGGNSYQVQEAPHDISAAGKTYDDSNIQSYGGGNNENNYGFSGEEHNLGGSYYAPPSQDIHGLSDDQDNSFESKSYDQAVENYLKNVRPHENFGGSESYH</sequence>
<organism evidence="3 4">
    <name type="scientific">Euphydryas editha</name>
    <name type="common">Edith's checkerspot</name>
    <dbReference type="NCBI Taxonomy" id="104508"/>
    <lineage>
        <taxon>Eukaryota</taxon>
        <taxon>Metazoa</taxon>
        <taxon>Ecdysozoa</taxon>
        <taxon>Arthropoda</taxon>
        <taxon>Hexapoda</taxon>
        <taxon>Insecta</taxon>
        <taxon>Pterygota</taxon>
        <taxon>Neoptera</taxon>
        <taxon>Endopterygota</taxon>
        <taxon>Lepidoptera</taxon>
        <taxon>Glossata</taxon>
        <taxon>Ditrysia</taxon>
        <taxon>Papilionoidea</taxon>
        <taxon>Nymphalidae</taxon>
        <taxon>Nymphalinae</taxon>
        <taxon>Euphydryas</taxon>
    </lineage>
</organism>
<name>A0AAU9V3E3_EUPED</name>
<reference evidence="3" key="1">
    <citation type="submission" date="2022-03" db="EMBL/GenBank/DDBJ databases">
        <authorList>
            <person name="Tunstrom K."/>
        </authorList>
    </citation>
    <scope>NUCLEOTIDE SEQUENCE</scope>
</reference>
<protein>
    <submittedName>
        <fullName evidence="3">Uncharacterized protein</fullName>
    </submittedName>
</protein>
<gene>
    <name evidence="3" type="ORF">EEDITHA_LOCUS19048</name>
</gene>
<dbReference type="Proteomes" id="UP001153954">
    <property type="component" value="Unassembled WGS sequence"/>
</dbReference>
<comment type="caution">
    <text evidence="3">The sequence shown here is derived from an EMBL/GenBank/DDBJ whole genome shotgun (WGS) entry which is preliminary data.</text>
</comment>
<evidence type="ECO:0000313" key="4">
    <source>
        <dbReference type="Proteomes" id="UP001153954"/>
    </source>
</evidence>
<evidence type="ECO:0000256" key="1">
    <source>
        <dbReference type="SAM" id="MobiDB-lite"/>
    </source>
</evidence>
<feature type="signal peptide" evidence="2">
    <location>
        <begin position="1"/>
        <end position="18"/>
    </location>
</feature>
<proteinExistence type="predicted"/>
<evidence type="ECO:0000313" key="3">
    <source>
        <dbReference type="EMBL" id="CAH2104706.1"/>
    </source>
</evidence>
<keyword evidence="4" id="KW-1185">Reference proteome</keyword>
<keyword evidence="2" id="KW-0732">Signal</keyword>
<dbReference type="EMBL" id="CAKOGL010000027">
    <property type="protein sequence ID" value="CAH2104706.1"/>
    <property type="molecule type" value="Genomic_DNA"/>
</dbReference>
<evidence type="ECO:0000256" key="2">
    <source>
        <dbReference type="SAM" id="SignalP"/>
    </source>
</evidence>
<feature type="chain" id="PRO_5043482563" evidence="2">
    <location>
        <begin position="19"/>
        <end position="218"/>
    </location>
</feature>
<dbReference type="AlphaFoldDB" id="A0AAU9V3E3"/>
<accession>A0AAU9V3E3</accession>
<feature type="region of interest" description="Disordered" evidence="1">
    <location>
        <begin position="136"/>
        <end position="189"/>
    </location>
</feature>